<protein>
    <recommendedName>
        <fullName evidence="3">Rho-GAP domain-containing protein</fullName>
    </recommendedName>
</protein>
<name>A0AAN7SK75_9COLE</name>
<feature type="region of interest" description="Disordered" evidence="2">
    <location>
        <begin position="210"/>
        <end position="242"/>
    </location>
</feature>
<dbReference type="GO" id="GO:0007165">
    <property type="term" value="P:signal transduction"/>
    <property type="evidence" value="ECO:0007669"/>
    <property type="project" value="InterPro"/>
</dbReference>
<sequence>MTTMETSVEVGLGNEAIGFYYNEVKNADHELEIEEHLLNEVEQATDFLQKADLSNLSKIYHKGEEITDHVVNDTINQRNLTEKQVQTIKSRVRTLNKVLHNRQPRRKQRQDIRDVAWNNAETSSTGTRSRSATPDSLDSIGAINEDLTSDEDQQLSLPHFPLDYGNMVFKGKLKWTSSEPLQNKFFRQDRGDVPHLDSEKVVLKGYQQLQEHGPPLIRDRSGSDPTKNTITSDKEDSDSFRHDSVNLHNKLSRSHNSLLIPNVEEDSLYVKNREEISFEGLLKQNEDTYLPNKTLEYGNEKSICIDDLTDSQYQHLKPLLWVEVTSIFDHYKVPVLKRKANTKSRRGNVFGVNLSSLIMRDMPRPNDNSMVPQIFQTIMNHLNTRCLHEDGILRIASHQQKLNYLCNEIETKFYNNRKHVENILSQATVHDLTGVLKKLLRDLPDTIFTMELFDMFYKCSMIPSREDQLTALNLLVLLLPVEHRNTFRALLQFCNNVIDHEEQNRMNLHNVAMITAPSFFSPRLLLLKENGKLNIKSLPKEELLKHINGAAISCGIVELMLRSGNNLWMVPADLAQQAKDAQKRAQDRKDPGKEKRFWYGKKKLQRSSTQYEPSMAGPRIKKSDLYV</sequence>
<dbReference type="Proteomes" id="UP001353858">
    <property type="component" value="Unassembled WGS sequence"/>
</dbReference>
<dbReference type="PANTHER" id="PTHR14963:SF1">
    <property type="entry name" value="RHO GTPASE-ACTIVATING PROTEIN CONUNDRUM"/>
    <property type="match status" value="1"/>
</dbReference>
<reference evidence="5" key="1">
    <citation type="submission" date="2023-01" db="EMBL/GenBank/DDBJ databases">
        <title>Key to firefly adult light organ development and bioluminescence: homeobox transcription factors regulate luciferase expression and transportation to peroxisome.</title>
        <authorList>
            <person name="Fu X."/>
        </authorList>
    </citation>
    <scope>NUCLEOTIDE SEQUENCE [LARGE SCALE GENOMIC DNA]</scope>
</reference>
<feature type="compositionally biased region" description="Low complexity" evidence="2">
    <location>
        <begin position="122"/>
        <end position="133"/>
    </location>
</feature>
<feature type="compositionally biased region" description="Basic and acidic residues" evidence="2">
    <location>
        <begin position="580"/>
        <end position="597"/>
    </location>
</feature>
<dbReference type="EMBL" id="JARPUR010000008">
    <property type="protein sequence ID" value="KAK4871873.1"/>
    <property type="molecule type" value="Genomic_DNA"/>
</dbReference>
<dbReference type="GO" id="GO:0051056">
    <property type="term" value="P:regulation of small GTPase mediated signal transduction"/>
    <property type="evidence" value="ECO:0007669"/>
    <property type="project" value="TreeGrafter"/>
</dbReference>
<feature type="compositionally biased region" description="Basic and acidic residues" evidence="2">
    <location>
        <begin position="232"/>
        <end position="242"/>
    </location>
</feature>
<feature type="domain" description="Rho-GAP" evidence="3">
    <location>
        <begin position="352"/>
        <end position="568"/>
    </location>
</feature>
<organism evidence="4 5">
    <name type="scientific">Aquatica leii</name>
    <dbReference type="NCBI Taxonomy" id="1421715"/>
    <lineage>
        <taxon>Eukaryota</taxon>
        <taxon>Metazoa</taxon>
        <taxon>Ecdysozoa</taxon>
        <taxon>Arthropoda</taxon>
        <taxon>Hexapoda</taxon>
        <taxon>Insecta</taxon>
        <taxon>Pterygota</taxon>
        <taxon>Neoptera</taxon>
        <taxon>Endopterygota</taxon>
        <taxon>Coleoptera</taxon>
        <taxon>Polyphaga</taxon>
        <taxon>Elateriformia</taxon>
        <taxon>Elateroidea</taxon>
        <taxon>Lampyridae</taxon>
        <taxon>Luciolinae</taxon>
        <taxon>Aquatica</taxon>
    </lineage>
</organism>
<dbReference type="SUPFAM" id="SSF48350">
    <property type="entry name" value="GTPase activation domain, GAP"/>
    <property type="match status" value="1"/>
</dbReference>
<evidence type="ECO:0000256" key="2">
    <source>
        <dbReference type="SAM" id="MobiDB-lite"/>
    </source>
</evidence>
<accession>A0AAN7SK75</accession>
<gene>
    <name evidence="4" type="ORF">RN001_015997</name>
</gene>
<evidence type="ECO:0000313" key="5">
    <source>
        <dbReference type="Proteomes" id="UP001353858"/>
    </source>
</evidence>
<comment type="caution">
    <text evidence="4">The sequence shown here is derived from an EMBL/GenBank/DDBJ whole genome shotgun (WGS) entry which is preliminary data.</text>
</comment>
<dbReference type="InterPro" id="IPR000198">
    <property type="entry name" value="RhoGAP_dom"/>
</dbReference>
<dbReference type="AlphaFoldDB" id="A0AAN7SK75"/>
<feature type="region of interest" description="Disordered" evidence="2">
    <location>
        <begin position="100"/>
        <end position="140"/>
    </location>
</feature>
<dbReference type="GO" id="GO:0005737">
    <property type="term" value="C:cytoplasm"/>
    <property type="evidence" value="ECO:0007669"/>
    <property type="project" value="TreeGrafter"/>
</dbReference>
<keyword evidence="1" id="KW-0343">GTPase activation</keyword>
<dbReference type="Gene3D" id="1.10.555.10">
    <property type="entry name" value="Rho GTPase activation protein"/>
    <property type="match status" value="1"/>
</dbReference>
<dbReference type="GO" id="GO:0030833">
    <property type="term" value="P:regulation of actin filament polymerization"/>
    <property type="evidence" value="ECO:0007669"/>
    <property type="project" value="TreeGrafter"/>
</dbReference>
<dbReference type="GO" id="GO:0005096">
    <property type="term" value="F:GTPase activator activity"/>
    <property type="evidence" value="ECO:0007669"/>
    <property type="project" value="UniProtKB-KW"/>
</dbReference>
<evidence type="ECO:0000313" key="4">
    <source>
        <dbReference type="EMBL" id="KAK4871873.1"/>
    </source>
</evidence>
<dbReference type="SMART" id="SM00324">
    <property type="entry name" value="RhoGAP"/>
    <property type="match status" value="1"/>
</dbReference>
<dbReference type="Pfam" id="PF00620">
    <property type="entry name" value="RhoGAP"/>
    <property type="match status" value="1"/>
</dbReference>
<dbReference type="PANTHER" id="PTHR14963">
    <property type="entry name" value="RHO GTPASE ACTIVATING PROTEIN 18,19-RELATED"/>
    <property type="match status" value="1"/>
</dbReference>
<feature type="region of interest" description="Disordered" evidence="2">
    <location>
        <begin position="580"/>
        <end position="627"/>
    </location>
</feature>
<proteinExistence type="predicted"/>
<evidence type="ECO:0000259" key="3">
    <source>
        <dbReference type="PROSITE" id="PS50238"/>
    </source>
</evidence>
<keyword evidence="5" id="KW-1185">Reference proteome</keyword>
<evidence type="ECO:0000256" key="1">
    <source>
        <dbReference type="ARBA" id="ARBA00022468"/>
    </source>
</evidence>
<dbReference type="PROSITE" id="PS50238">
    <property type="entry name" value="RHOGAP"/>
    <property type="match status" value="1"/>
</dbReference>
<dbReference type="InterPro" id="IPR008936">
    <property type="entry name" value="Rho_GTPase_activation_prot"/>
</dbReference>